<dbReference type="EC" id="2.4.-.-" evidence="3"/>
<feature type="region of interest" description="Disordered" evidence="1">
    <location>
        <begin position="514"/>
        <end position="571"/>
    </location>
</feature>
<name>A0AAU8NBJ7_9BACL</name>
<dbReference type="RefSeq" id="WP_342553282.1">
    <property type="nucleotide sequence ID" value="NZ_CP159992.1"/>
</dbReference>
<protein>
    <submittedName>
        <fullName evidence="3">Glycosyltransferase</fullName>
        <ecNumber evidence="3">2.4.-.-</ecNumber>
    </submittedName>
</protein>
<dbReference type="EMBL" id="CP159992">
    <property type="protein sequence ID" value="XCP94872.1"/>
    <property type="molecule type" value="Genomic_DNA"/>
</dbReference>
<dbReference type="PANTHER" id="PTHR43630">
    <property type="entry name" value="POLY-BETA-1,6-N-ACETYL-D-GLUCOSAMINE SYNTHASE"/>
    <property type="match status" value="1"/>
</dbReference>
<gene>
    <name evidence="3" type="ORF">ABXS70_27890</name>
</gene>
<keyword evidence="3" id="KW-0328">Glycosyltransferase</keyword>
<accession>A0AAU8NBJ7</accession>
<dbReference type="Gene3D" id="3.90.550.10">
    <property type="entry name" value="Spore Coat Polysaccharide Biosynthesis Protein SpsA, Chain A"/>
    <property type="match status" value="1"/>
</dbReference>
<feature type="compositionally biased region" description="Polar residues" evidence="1">
    <location>
        <begin position="514"/>
        <end position="526"/>
    </location>
</feature>
<proteinExistence type="predicted"/>
<organism evidence="3">
    <name type="scientific">Paenibacillus sp. AN1007</name>
    <dbReference type="NCBI Taxonomy" id="3151385"/>
    <lineage>
        <taxon>Bacteria</taxon>
        <taxon>Bacillati</taxon>
        <taxon>Bacillota</taxon>
        <taxon>Bacilli</taxon>
        <taxon>Bacillales</taxon>
        <taxon>Paenibacillaceae</taxon>
        <taxon>Paenibacillus</taxon>
    </lineage>
</organism>
<dbReference type="SUPFAM" id="SSF48452">
    <property type="entry name" value="TPR-like"/>
    <property type="match status" value="2"/>
</dbReference>
<dbReference type="CDD" id="cd02511">
    <property type="entry name" value="Beta4Glucosyltransferase"/>
    <property type="match status" value="1"/>
</dbReference>
<evidence type="ECO:0000256" key="1">
    <source>
        <dbReference type="SAM" id="MobiDB-lite"/>
    </source>
</evidence>
<dbReference type="InterPro" id="IPR029044">
    <property type="entry name" value="Nucleotide-diphossugar_trans"/>
</dbReference>
<sequence length="735" mass="78922">MRGGISLCMIVKDEGGFLDRCLNSVSSMVDEIIVVDTGSTDDSAAIAQRYDAVVIDMEWSGDFSQARNLSLAAANYSWILILDADEEWMQPFQTKSELMEWLEAGSEEVWGYWIKVTSLLGTSGEERVTDEVCRLFRNDPRIAFRGRIHEEAASSILAVMPYGIRHSVIEIIHYGYLDKIIAAKRKDVRNMQLIRLALQHTPDQPELLYALAAEWFQQAKYDEALRLLMPLLARLEPECGYHSDVVLKTAYAWRELGQTERARSVVETWASVYGDFPDLLELGAVLELDQGRVDLALKWLKRAKSGASSAGRYTSVSGAGTYRSLTLEGMAHEQAGRWQEAEAAYMAVLSMQPGNRAAWQRLLLLGAATGRPQAIASAAEGMSLPPAAQQAMVSAALAAHRPEWLLRHAAALGPAVRMQPLAAGLVLAQLGEHASASAAIRPWQAHAQHGPEAALALWALGHKYRSTGGRRAACRQAVVPEAAFAAERLLQSGNASASGDVYSQRLQTDAQIRTQADSQKQANAVMQVQGGGESRSKTRINAQINAQEGADAKTEAHDRAPRPSSLVLPAAAPQPSPVPALLAPAQALAAVGAWPAWLRLLQALPPGGALALLTALPPAARCGLLRAPARVREGLLALCGTPGSAQQPLADEVPAPARAAHALLAGTLALLAGRQGLARDWAEHSARITAQQAAAQGRPAQVQPPGLQTLLRLTAPGAATAPTFQQQCSMLLVYL</sequence>
<feature type="compositionally biased region" description="Low complexity" evidence="1">
    <location>
        <begin position="562"/>
        <end position="571"/>
    </location>
</feature>
<dbReference type="SUPFAM" id="SSF53448">
    <property type="entry name" value="Nucleotide-diphospho-sugar transferases"/>
    <property type="match status" value="1"/>
</dbReference>
<dbReference type="AlphaFoldDB" id="A0AAU8NBJ7"/>
<keyword evidence="3" id="KW-0808">Transferase</keyword>
<feature type="domain" description="Glycosyltransferase 2-like" evidence="2">
    <location>
        <begin position="6"/>
        <end position="103"/>
    </location>
</feature>
<evidence type="ECO:0000259" key="2">
    <source>
        <dbReference type="Pfam" id="PF00535"/>
    </source>
</evidence>
<evidence type="ECO:0000313" key="3">
    <source>
        <dbReference type="EMBL" id="XCP94872.1"/>
    </source>
</evidence>
<dbReference type="PANTHER" id="PTHR43630:SF2">
    <property type="entry name" value="GLYCOSYLTRANSFERASE"/>
    <property type="match status" value="1"/>
</dbReference>
<reference evidence="3" key="1">
    <citation type="submission" date="2024-05" db="EMBL/GenBank/DDBJ databases">
        <title>Draft genome assemblies of 36 bacteria isolated from hibernating arctic ground squirrels.</title>
        <authorList>
            <person name="McKee H."/>
            <person name="Mullen L."/>
            <person name="Drown D.M."/>
            <person name="Duddleston K.N."/>
        </authorList>
    </citation>
    <scope>NUCLEOTIDE SEQUENCE</scope>
    <source>
        <strain evidence="3">AN1007</strain>
    </source>
</reference>
<dbReference type="Pfam" id="PF00535">
    <property type="entry name" value="Glycos_transf_2"/>
    <property type="match status" value="1"/>
</dbReference>
<dbReference type="GO" id="GO:0016757">
    <property type="term" value="F:glycosyltransferase activity"/>
    <property type="evidence" value="ECO:0007669"/>
    <property type="project" value="UniProtKB-KW"/>
</dbReference>
<dbReference type="Gene3D" id="1.25.40.10">
    <property type="entry name" value="Tetratricopeptide repeat domain"/>
    <property type="match status" value="2"/>
</dbReference>
<dbReference type="InterPro" id="IPR011990">
    <property type="entry name" value="TPR-like_helical_dom_sf"/>
</dbReference>
<feature type="compositionally biased region" description="Basic and acidic residues" evidence="1">
    <location>
        <begin position="550"/>
        <end position="561"/>
    </location>
</feature>
<dbReference type="InterPro" id="IPR001173">
    <property type="entry name" value="Glyco_trans_2-like"/>
</dbReference>